<name>A0A6C0AR11_9ZZZZ</name>
<feature type="region of interest" description="Disordered" evidence="1">
    <location>
        <begin position="1"/>
        <end position="96"/>
    </location>
</feature>
<accession>A0A6C0AR11</accession>
<evidence type="ECO:0000256" key="1">
    <source>
        <dbReference type="SAM" id="MobiDB-lite"/>
    </source>
</evidence>
<evidence type="ECO:0000313" key="2">
    <source>
        <dbReference type="EMBL" id="QHS82337.1"/>
    </source>
</evidence>
<feature type="compositionally biased region" description="Polar residues" evidence="1">
    <location>
        <begin position="1"/>
        <end position="10"/>
    </location>
</feature>
<feature type="compositionally biased region" description="Polar residues" evidence="1">
    <location>
        <begin position="55"/>
        <end position="80"/>
    </location>
</feature>
<sequence length="251" mass="30822">MSNYFKQNSRFEVLSEEINGNKGFKRDDRRDDRRDDKRDDRRDDKRDDKSDNHFNNKTSNLSYRERQFANSAFREQQIAKNEQKRLEEEREKNLSAESFPELIKTTKINTTNSMPSFLEKITIELEKKEESKSEKQNLIETLKPGWALFRYDNETNKTTMFEKRIIRNEQNPLSELDIIYNIFDGLANLHENRRQEYIDNWGEDEYEKMFIFPNYDYDYFDKLDEKYDEEMRKYNDAVRQQYNYDDDYYEE</sequence>
<proteinExistence type="predicted"/>
<feature type="compositionally biased region" description="Basic and acidic residues" evidence="1">
    <location>
        <begin position="24"/>
        <end position="54"/>
    </location>
</feature>
<reference evidence="2" key="1">
    <citation type="journal article" date="2020" name="Nature">
        <title>Giant virus diversity and host interactions through global metagenomics.</title>
        <authorList>
            <person name="Schulz F."/>
            <person name="Roux S."/>
            <person name="Paez-Espino D."/>
            <person name="Jungbluth S."/>
            <person name="Walsh D.A."/>
            <person name="Denef V.J."/>
            <person name="McMahon K.D."/>
            <person name="Konstantinidis K.T."/>
            <person name="Eloe-Fadrosh E.A."/>
            <person name="Kyrpides N.C."/>
            <person name="Woyke T."/>
        </authorList>
    </citation>
    <scope>NUCLEOTIDE SEQUENCE</scope>
    <source>
        <strain evidence="2">GVMAG-S-1101165-79</strain>
    </source>
</reference>
<protein>
    <submittedName>
        <fullName evidence="2">Uncharacterized protein</fullName>
    </submittedName>
</protein>
<organism evidence="2">
    <name type="scientific">viral metagenome</name>
    <dbReference type="NCBI Taxonomy" id="1070528"/>
    <lineage>
        <taxon>unclassified sequences</taxon>
        <taxon>metagenomes</taxon>
        <taxon>organismal metagenomes</taxon>
    </lineage>
</organism>
<feature type="compositionally biased region" description="Basic and acidic residues" evidence="1">
    <location>
        <begin position="81"/>
        <end position="94"/>
    </location>
</feature>
<dbReference type="AlphaFoldDB" id="A0A6C0AR11"/>
<dbReference type="EMBL" id="MN740765">
    <property type="protein sequence ID" value="QHS82337.1"/>
    <property type="molecule type" value="Genomic_DNA"/>
</dbReference>